<dbReference type="eggNOG" id="COG0119">
    <property type="taxonomic scope" value="Bacteria"/>
</dbReference>
<gene>
    <name evidence="11" type="ORF">HMP0721_1034</name>
</gene>
<dbReference type="EC" id="2.3.3.21" evidence="8"/>
<dbReference type="NCBIfam" id="TIGR00977">
    <property type="entry name" value="citramal_synth"/>
    <property type="match status" value="1"/>
</dbReference>
<dbReference type="GO" id="GO:0009097">
    <property type="term" value="P:isoleucine biosynthetic process"/>
    <property type="evidence" value="ECO:0007669"/>
    <property type="project" value="UniProtKB-UniRule"/>
</dbReference>
<dbReference type="SMART" id="SM00917">
    <property type="entry name" value="LeuA_dimer"/>
    <property type="match status" value="1"/>
</dbReference>
<dbReference type="Pfam" id="PF08502">
    <property type="entry name" value="LeuA_dimer"/>
    <property type="match status" value="1"/>
</dbReference>
<dbReference type="Gene3D" id="1.10.238.260">
    <property type="match status" value="1"/>
</dbReference>
<keyword evidence="12" id="KW-1185">Reference proteome</keyword>
<dbReference type="InterPro" id="IPR013785">
    <property type="entry name" value="Aldolase_TIM"/>
</dbReference>
<dbReference type="InterPro" id="IPR013709">
    <property type="entry name" value="2-isopropylmalate_synth_dimer"/>
</dbReference>
<feature type="domain" description="Pyruvate carboxyltransferase" evidence="10">
    <location>
        <begin position="4"/>
        <end position="266"/>
    </location>
</feature>
<evidence type="ECO:0000313" key="11">
    <source>
        <dbReference type="EMBL" id="EFV01641.1"/>
    </source>
</evidence>
<dbReference type="GO" id="GO:0009098">
    <property type="term" value="P:L-leucine biosynthetic process"/>
    <property type="evidence" value="ECO:0007669"/>
    <property type="project" value="InterPro"/>
</dbReference>
<evidence type="ECO:0000256" key="6">
    <source>
        <dbReference type="ARBA" id="ARBA00023304"/>
    </source>
</evidence>
<dbReference type="SUPFAM" id="SSF51569">
    <property type="entry name" value="Aldolase"/>
    <property type="match status" value="1"/>
</dbReference>
<evidence type="ECO:0000313" key="12">
    <source>
        <dbReference type="Proteomes" id="UP000004754"/>
    </source>
</evidence>
<keyword evidence="3" id="KW-0028">Amino-acid biosynthesis</keyword>
<dbReference type="PANTHER" id="PTHR43538">
    <property type="entry name" value="ALPHA-IPM SYNTHASE/HOMOCITRATE SYNTHASE"/>
    <property type="match status" value="1"/>
</dbReference>
<accession>E6MGA1</accession>
<dbReference type="PROSITE" id="PS00816">
    <property type="entry name" value="AIPM_HOMOCIT_SYNTH_2"/>
    <property type="match status" value="1"/>
</dbReference>
<dbReference type="Pfam" id="PF00682">
    <property type="entry name" value="HMGL-like"/>
    <property type="match status" value="1"/>
</dbReference>
<keyword evidence="6" id="KW-0100">Branched-chain amino acid biosynthesis</keyword>
<keyword evidence="5 9" id="KW-0808">Transferase</keyword>
<evidence type="ECO:0000256" key="9">
    <source>
        <dbReference type="RuleBase" id="RU003523"/>
    </source>
</evidence>
<dbReference type="HOGENOM" id="CLU_022158_7_0_9"/>
<dbReference type="GO" id="GO:0043714">
    <property type="term" value="F:(R)-citramalate synthase activity"/>
    <property type="evidence" value="ECO:0007669"/>
    <property type="project" value="UniProtKB-UniRule"/>
</dbReference>
<dbReference type="EMBL" id="AEQN01000016">
    <property type="protein sequence ID" value="EFV01641.1"/>
    <property type="molecule type" value="Genomic_DNA"/>
</dbReference>
<dbReference type="Proteomes" id="UP000004754">
    <property type="component" value="Unassembled WGS sequence"/>
</dbReference>
<dbReference type="InterPro" id="IPR002034">
    <property type="entry name" value="AIPM/Hcit_synth_CS"/>
</dbReference>
<dbReference type="PROSITE" id="PS50991">
    <property type="entry name" value="PYR_CT"/>
    <property type="match status" value="1"/>
</dbReference>
<dbReference type="SUPFAM" id="SSF110921">
    <property type="entry name" value="2-isopropylmalate synthase LeuA, allosteric (dimerisation) domain"/>
    <property type="match status" value="1"/>
</dbReference>
<dbReference type="InterPro" id="IPR005675">
    <property type="entry name" value="Citramal_synthase"/>
</dbReference>
<dbReference type="Pfam" id="PF22617">
    <property type="entry name" value="HCS_D2"/>
    <property type="match status" value="1"/>
</dbReference>
<keyword evidence="4" id="KW-0412">Isoleucine biosynthesis</keyword>
<comment type="catalytic activity">
    <reaction evidence="7">
        <text>pyruvate + acetyl-CoA + H2O = (3R)-citramalate + CoA + H(+)</text>
        <dbReference type="Rhea" id="RHEA:19045"/>
        <dbReference type="ChEBI" id="CHEBI:15361"/>
        <dbReference type="ChEBI" id="CHEBI:15377"/>
        <dbReference type="ChEBI" id="CHEBI:15378"/>
        <dbReference type="ChEBI" id="CHEBI:30934"/>
        <dbReference type="ChEBI" id="CHEBI:57287"/>
        <dbReference type="ChEBI" id="CHEBI:57288"/>
        <dbReference type="EC" id="2.3.3.21"/>
    </reaction>
</comment>
<evidence type="ECO:0000256" key="3">
    <source>
        <dbReference type="ARBA" id="ARBA00022605"/>
    </source>
</evidence>
<evidence type="ECO:0000256" key="4">
    <source>
        <dbReference type="ARBA" id="ARBA00022624"/>
    </source>
</evidence>
<name>E6MGA1_9FIRM</name>
<dbReference type="PANTHER" id="PTHR43538:SF1">
    <property type="entry name" value="(R)-CITRAMALATE SYNTHASE"/>
    <property type="match status" value="1"/>
</dbReference>
<comment type="pathway">
    <text evidence="1">Amino-acid biosynthesis; L-isoleucine biosynthesis; 2-oxobutanoate from pyruvate: step 1/3.</text>
</comment>
<proteinExistence type="inferred from homology"/>
<dbReference type="GO" id="GO:0003852">
    <property type="term" value="F:2-isopropylmalate synthase activity"/>
    <property type="evidence" value="ECO:0007669"/>
    <property type="project" value="InterPro"/>
</dbReference>
<evidence type="ECO:0000256" key="1">
    <source>
        <dbReference type="ARBA" id="ARBA00004743"/>
    </source>
</evidence>
<organism evidence="11 12">
    <name type="scientific">Pseudoramibacter alactolyticus ATCC 23263</name>
    <dbReference type="NCBI Taxonomy" id="887929"/>
    <lineage>
        <taxon>Bacteria</taxon>
        <taxon>Bacillati</taxon>
        <taxon>Bacillota</taxon>
        <taxon>Clostridia</taxon>
        <taxon>Eubacteriales</taxon>
        <taxon>Eubacteriaceae</taxon>
        <taxon>Pseudoramibacter</taxon>
    </lineage>
</organism>
<evidence type="ECO:0000256" key="2">
    <source>
        <dbReference type="ARBA" id="ARBA00006154"/>
    </source>
</evidence>
<dbReference type="Gene3D" id="3.30.160.270">
    <property type="match status" value="1"/>
</dbReference>
<dbReference type="InterPro" id="IPR036230">
    <property type="entry name" value="LeuA_allosteric_dom_sf"/>
</dbReference>
<comment type="similarity">
    <text evidence="2 9">Belongs to the alpha-IPM synthase/homocitrate synthase family.</text>
</comment>
<evidence type="ECO:0000259" key="10">
    <source>
        <dbReference type="PROSITE" id="PS50991"/>
    </source>
</evidence>
<comment type="caution">
    <text evidence="11">The sequence shown here is derived from an EMBL/GenBank/DDBJ whole genome shotgun (WGS) entry which is preliminary data.</text>
</comment>
<protein>
    <recommendedName>
        <fullName evidence="8">Citramalate synthase</fullName>
        <ecNumber evidence="8">2.3.3.21</ecNumber>
    </recommendedName>
</protein>
<dbReference type="OrthoDB" id="9804858at2"/>
<dbReference type="AlphaFoldDB" id="E6MGA1"/>
<dbReference type="CDD" id="cd07941">
    <property type="entry name" value="DRE_TIM_LeuA3"/>
    <property type="match status" value="1"/>
</dbReference>
<evidence type="ECO:0000256" key="8">
    <source>
        <dbReference type="NCBIfam" id="TIGR00977"/>
    </source>
</evidence>
<dbReference type="STRING" id="887929.HMP0721_1034"/>
<evidence type="ECO:0000256" key="7">
    <source>
        <dbReference type="ARBA" id="ARBA00048263"/>
    </source>
</evidence>
<dbReference type="UniPathway" id="UPA00047">
    <property type="reaction ID" value="UER00066"/>
</dbReference>
<dbReference type="Gene3D" id="3.20.20.70">
    <property type="entry name" value="Aldolase class I"/>
    <property type="match status" value="1"/>
</dbReference>
<dbReference type="InterPro" id="IPR054691">
    <property type="entry name" value="LeuA/HCS_post-cat"/>
</dbReference>
<dbReference type="InterPro" id="IPR000891">
    <property type="entry name" value="PYR_CT"/>
</dbReference>
<dbReference type="RefSeq" id="WP_006598458.1">
    <property type="nucleotide sequence ID" value="NZ_GL622359.1"/>
</dbReference>
<sequence length="530" mass="57398">MTKITTFDSTLRDGAQAEGISFSVEDKLNILKTLDKLGIDIIEAGNPGSNPKDIAFFEELKGVELRHAVLCAFGSTRRPGISPEDDTNLLAILEAGTPYAAIFGKASSFHVEEIIGTTLEENLAMVEDSCRFLTDRGVKVIFDAEHFFDGYKLNAEYALAVLQAAERGGAVSLALCDTNGGSLPTEIAMIIRELQKTIAAEIAIHAHNDIGVGVANSMAAVEAGATQVQGTFLGYGERCGNANLSTIIANLQLKMGYDCIETDGIQNLTSAAIKIAEISNFALSGKEPYIGKSAFAHKGGMHIDAVMKAPSSFEHILPETVGNSRRILMSEVSGRGTIIQLINEVDPTIDKHSEATTRVMDRIKALEYEGYQFEGAESSIRLLIRKELGKFKPFFEIEDFKTIGEKPVAGRAISASAVVKLSVDGEEAINAAEGDGPVNALDKALRKTLETFYPSIRDLRLTDFKVRVIDQGATASKVRVLIESTDGQDIWSNVGVSTDVIEASLIALIDSVEYKLLSDMERRVREYHLV</sequence>
<dbReference type="PROSITE" id="PS00815">
    <property type="entry name" value="AIPM_HOMOCIT_SYNTH_1"/>
    <property type="match status" value="1"/>
</dbReference>
<evidence type="ECO:0000256" key="5">
    <source>
        <dbReference type="ARBA" id="ARBA00022679"/>
    </source>
</evidence>
<reference evidence="11 12" key="1">
    <citation type="submission" date="2010-12" db="EMBL/GenBank/DDBJ databases">
        <authorList>
            <person name="Muzny D."/>
            <person name="Qin X."/>
            <person name="Deng J."/>
            <person name="Jiang H."/>
            <person name="Liu Y."/>
            <person name="Qu J."/>
            <person name="Song X.-Z."/>
            <person name="Zhang L."/>
            <person name="Thornton R."/>
            <person name="Coyle M."/>
            <person name="Francisco L."/>
            <person name="Jackson L."/>
            <person name="Javaid M."/>
            <person name="Korchina V."/>
            <person name="Kovar C."/>
            <person name="Mata R."/>
            <person name="Mathew T."/>
            <person name="Ngo R."/>
            <person name="Nguyen L."/>
            <person name="Nguyen N."/>
            <person name="Okwuonu G."/>
            <person name="Ongeri F."/>
            <person name="Pham C."/>
            <person name="Simmons D."/>
            <person name="Wilczek-Boney K."/>
            <person name="Hale W."/>
            <person name="Jakkamsetti A."/>
            <person name="Pham P."/>
            <person name="Ruth R."/>
            <person name="San Lucas F."/>
            <person name="Warren J."/>
            <person name="Zhang J."/>
            <person name="Zhao Z."/>
            <person name="Zhou C."/>
            <person name="Zhu D."/>
            <person name="Lee S."/>
            <person name="Bess C."/>
            <person name="Blankenburg K."/>
            <person name="Forbes L."/>
            <person name="Fu Q."/>
            <person name="Gubbala S."/>
            <person name="Hirani K."/>
            <person name="Jayaseelan J.C."/>
            <person name="Lara F."/>
            <person name="Munidasa M."/>
            <person name="Palculict T."/>
            <person name="Patil S."/>
            <person name="Pu L.-L."/>
            <person name="Saada N."/>
            <person name="Tang L."/>
            <person name="Weissenberger G."/>
            <person name="Zhu Y."/>
            <person name="Hemphill L."/>
            <person name="Shang Y."/>
            <person name="Youmans B."/>
            <person name="Ayvaz T."/>
            <person name="Ross M."/>
            <person name="Santibanez J."/>
            <person name="Aqrawi P."/>
            <person name="Gross S."/>
            <person name="Joshi V."/>
            <person name="Fowler G."/>
            <person name="Nazareth L."/>
            <person name="Reid J."/>
            <person name="Worley K."/>
            <person name="Petrosino J."/>
            <person name="Highlander S."/>
            <person name="Gibbs R."/>
        </authorList>
    </citation>
    <scope>NUCLEOTIDE SEQUENCE [LARGE SCALE GENOMIC DNA]</scope>
    <source>
        <strain evidence="11 12">ATCC 23263</strain>
    </source>
</reference>